<dbReference type="SMART" id="SM00421">
    <property type="entry name" value="HTH_LUXR"/>
    <property type="match status" value="1"/>
</dbReference>
<feature type="domain" description="HTH luxR-type" evidence="1">
    <location>
        <begin position="291"/>
        <end position="348"/>
    </location>
</feature>
<dbReference type="Proteomes" id="UP000199664">
    <property type="component" value="Unassembled WGS sequence"/>
</dbReference>
<keyword evidence="2" id="KW-0238">DNA-binding</keyword>
<reference evidence="3" key="1">
    <citation type="submission" date="2016-10" db="EMBL/GenBank/DDBJ databases">
        <authorList>
            <person name="Varghese N."/>
            <person name="Submissions S."/>
        </authorList>
    </citation>
    <scope>NUCLEOTIDE SEQUENCE [LARGE SCALE GENOMIC DNA]</scope>
    <source>
        <strain evidence="3">LMG 26383,CCUG 61248,R- 45681</strain>
    </source>
</reference>
<dbReference type="SUPFAM" id="SSF46894">
    <property type="entry name" value="C-terminal effector domain of the bipartite response regulators"/>
    <property type="match status" value="1"/>
</dbReference>
<dbReference type="InterPro" id="IPR016032">
    <property type="entry name" value="Sig_transdc_resp-reg_C-effctor"/>
</dbReference>
<dbReference type="EMBL" id="FOAN01000004">
    <property type="protein sequence ID" value="SEL58793.1"/>
    <property type="molecule type" value="Genomic_DNA"/>
</dbReference>
<dbReference type="STRING" id="1036779.SAMN04515666_104369"/>
<organism evidence="2 3">
    <name type="scientific">Bosea lupini</name>
    <dbReference type="NCBI Taxonomy" id="1036779"/>
    <lineage>
        <taxon>Bacteria</taxon>
        <taxon>Pseudomonadati</taxon>
        <taxon>Pseudomonadota</taxon>
        <taxon>Alphaproteobacteria</taxon>
        <taxon>Hyphomicrobiales</taxon>
        <taxon>Boseaceae</taxon>
        <taxon>Bosea</taxon>
    </lineage>
</organism>
<gene>
    <name evidence="2" type="ORF">SAMN04515666_104369</name>
</gene>
<dbReference type="InterPro" id="IPR000792">
    <property type="entry name" value="Tscrpt_reg_LuxR_C"/>
</dbReference>
<dbReference type="RefSeq" id="WP_091835462.1">
    <property type="nucleotide sequence ID" value="NZ_FOAN01000004.1"/>
</dbReference>
<dbReference type="OrthoDB" id="7444822at2"/>
<sequence length="367" mass="39179">MDAAHLIDEIYEAAVVPERWADVLDRLAAMAGAVGTILFAASPSRFQWTSSQAIQGVAAEWVASPFVADNLRGKRLVPLYEPRFLTDLDAIAPQELEQDPFYRDFLRPRGLGWCVGTSIRATSGDSIVFSIERLYADGPVPRETAAALDQFRPHLARASIIAARLGLERARASVAALELIGLPAAIITGRHSVLAANELIIACGAFEIGAFDRVRLSDPMANERLQLHLDVAGDAGLSFPIRATGDRPAFVAHLVPLRRAGLDVFSGAAQLFYLTEVGRGAAPSAAILEALFDLSPAEAKVTRLLLSGGTVSGIANNHGIRPETVRGQLKSVFAKTGVRRQAELIQLLGGIQSPGAPDLLSRPIASE</sequence>
<evidence type="ECO:0000313" key="2">
    <source>
        <dbReference type="EMBL" id="SEL58793.1"/>
    </source>
</evidence>
<evidence type="ECO:0000259" key="1">
    <source>
        <dbReference type="SMART" id="SM00421"/>
    </source>
</evidence>
<dbReference type="InterPro" id="IPR036388">
    <property type="entry name" value="WH-like_DNA-bd_sf"/>
</dbReference>
<protein>
    <submittedName>
        <fullName evidence="2">DNA-binding transcriptional regulator, CsgD family</fullName>
    </submittedName>
</protein>
<evidence type="ECO:0000313" key="3">
    <source>
        <dbReference type="Proteomes" id="UP000199664"/>
    </source>
</evidence>
<name>A0A1H7RF36_9HYPH</name>
<dbReference type="GO" id="GO:0006355">
    <property type="term" value="P:regulation of DNA-templated transcription"/>
    <property type="evidence" value="ECO:0007669"/>
    <property type="project" value="InterPro"/>
</dbReference>
<proteinExistence type="predicted"/>
<dbReference type="Gene3D" id="1.10.10.10">
    <property type="entry name" value="Winged helix-like DNA-binding domain superfamily/Winged helix DNA-binding domain"/>
    <property type="match status" value="1"/>
</dbReference>
<dbReference type="GO" id="GO:0003677">
    <property type="term" value="F:DNA binding"/>
    <property type="evidence" value="ECO:0007669"/>
    <property type="project" value="UniProtKB-KW"/>
</dbReference>
<keyword evidence="3" id="KW-1185">Reference proteome</keyword>
<dbReference type="AlphaFoldDB" id="A0A1H7RF36"/>
<accession>A0A1H7RF36</accession>